<reference evidence="2" key="1">
    <citation type="submission" date="2025-08" db="UniProtKB">
        <authorList>
            <consortium name="RefSeq"/>
        </authorList>
    </citation>
    <scope>IDENTIFICATION</scope>
    <source>
        <tissue evidence="2">Whole larvae</tissue>
    </source>
</reference>
<dbReference type="Proteomes" id="UP001652740">
    <property type="component" value="Unplaced"/>
</dbReference>
<evidence type="ECO:0000313" key="1">
    <source>
        <dbReference type="Proteomes" id="UP001652740"/>
    </source>
</evidence>
<dbReference type="RefSeq" id="XP_052759067.1">
    <property type="nucleotide sequence ID" value="XM_052903107.1"/>
</dbReference>
<keyword evidence="1" id="KW-1185">Reference proteome</keyword>
<sequence length="268" mass="30401">MSHPRIRKQLDTSGNGTRRRYCLETSVDCTVSNIDIKQRSRNSNKIPKSIRYELENALVGLCNVWFEEIKPHLVRNNIKVHVHNSEGAGKASGDHQRLPPGAPGCSHLDPGAASDLQPHLLANCAGCCSTQRAASRAQCHRQPARFPPRMEAPATHMIVSNQCPKCENKNAKVPRKYRKKCFKQYETQFLQYNWRVPRLCRTNGCLPPRSPTIYRTSCSPSYQNQTADLVNIIGEKYDKRSRILYKSPTRNESIPSHMNLVLTPKNLL</sequence>
<gene>
    <name evidence="2" type="primary">LOC116413536</name>
</gene>
<proteinExistence type="predicted"/>
<name>A0ABM3N650_GALME</name>
<organism evidence="1 2">
    <name type="scientific">Galleria mellonella</name>
    <name type="common">Greater wax moth</name>
    <dbReference type="NCBI Taxonomy" id="7137"/>
    <lineage>
        <taxon>Eukaryota</taxon>
        <taxon>Metazoa</taxon>
        <taxon>Ecdysozoa</taxon>
        <taxon>Arthropoda</taxon>
        <taxon>Hexapoda</taxon>
        <taxon>Insecta</taxon>
        <taxon>Pterygota</taxon>
        <taxon>Neoptera</taxon>
        <taxon>Endopterygota</taxon>
        <taxon>Lepidoptera</taxon>
        <taxon>Glossata</taxon>
        <taxon>Ditrysia</taxon>
        <taxon>Pyraloidea</taxon>
        <taxon>Pyralidae</taxon>
        <taxon>Galleriinae</taxon>
        <taxon>Galleria</taxon>
    </lineage>
</organism>
<protein>
    <submittedName>
        <fullName evidence="2">Uncharacterized protein LOC116413536 isoform X1</fullName>
    </submittedName>
</protein>
<evidence type="ECO:0000313" key="2">
    <source>
        <dbReference type="RefSeq" id="XP_052759067.1"/>
    </source>
</evidence>
<dbReference type="GeneID" id="116413536"/>
<accession>A0ABM3N650</accession>